<evidence type="ECO:0000313" key="1">
    <source>
        <dbReference type="EMBL" id="BAX59185.1"/>
    </source>
</evidence>
<dbReference type="Proteomes" id="UP000218432">
    <property type="component" value="Chromosome 1"/>
</dbReference>
<proteinExistence type="predicted"/>
<accession>A0A1Y1BH99</accession>
<dbReference type="AlphaFoldDB" id="A0A1Y1BH99"/>
<sequence length="386" mass="43595">MRVSEYFKIGKNQPYLDFVDVRLDTDLPVFVDPGRLRSINGVWATECLSLLQGYFDTVLDRISADDHDGAIELLSCLGENNDFHLGFSRGESRGSGLGDGSARDVWSALTKSKAGLTGLLQDLEDTCLLIDGIGPDRISDAICNILRAPLIKYTQNACNYYGIPLTPEVASGPIWNPTSETWEEYPVSLPVSNFGRVILVPKIIVRHRVWYDSQEYYRHYLLPEMQEQEKRLNTGLVQVLKDGRRRVTKKSLMEKYGADKLAVVEQTIKHPSVLDKYRDQKRKRLPKALDHHGLAEIENSSPPDFSKHLDKLKEIIPGQQHATAYENVIEEILTALFYPALTMPTKQHKIHQGRKRIDITYINSATGGFFSLVISALSECAYIRGM</sequence>
<dbReference type="EMBL" id="AP018111">
    <property type="protein sequence ID" value="BAX59185.1"/>
    <property type="molecule type" value="Genomic_DNA"/>
</dbReference>
<protein>
    <submittedName>
        <fullName evidence="1">Uncharacterized protein</fullName>
    </submittedName>
</protein>
<reference evidence="1 2" key="1">
    <citation type="journal article" date="2017" name="Genome Announc.">
        <title>Complete Genome Sequence of Burkholderia stabilis FERMP-21014.</title>
        <authorList>
            <person name="Konishi K."/>
            <person name="Kumagai T."/>
            <person name="Sakasegawa S."/>
            <person name="Tamura T."/>
        </authorList>
    </citation>
    <scope>NUCLEOTIDE SEQUENCE [LARGE SCALE GENOMIC DNA]</scope>
    <source>
        <strain evidence="1 2">FERMP-21014</strain>
    </source>
</reference>
<organism evidence="1 2">
    <name type="scientific">Burkholderia stabilis</name>
    <dbReference type="NCBI Taxonomy" id="95485"/>
    <lineage>
        <taxon>Bacteria</taxon>
        <taxon>Pseudomonadati</taxon>
        <taxon>Pseudomonadota</taxon>
        <taxon>Betaproteobacteria</taxon>
        <taxon>Burkholderiales</taxon>
        <taxon>Burkholderiaceae</taxon>
        <taxon>Burkholderia</taxon>
        <taxon>Burkholderia cepacia complex</taxon>
    </lineage>
</organism>
<evidence type="ECO:0000313" key="2">
    <source>
        <dbReference type="Proteomes" id="UP000218432"/>
    </source>
</evidence>
<gene>
    <name evidence="1" type="ORF">BSFP_020060</name>
</gene>
<name>A0A1Y1BH99_9BURK</name>